<sequence>MIPAQHSARAIDEGVLIARSALTLMAKNHLIVGTLRRDESLASLDLPGFVRDELRRLADEQSASAERMEVEEGAAAQAFGALRHQHDYRPADLQTLRQRADIYRALAAELLRLRDDAQLVSSVAEDARADAWTEIGAVLDARLDMLVAISAEADTRAARMRAVQRDVGNLDRRFLGWQTD</sequence>
<protein>
    <submittedName>
        <fullName evidence="1">Uncharacterized protein</fullName>
    </submittedName>
</protein>
<dbReference type="RefSeq" id="WP_184233264.1">
    <property type="nucleotide sequence ID" value="NZ_JACHMJ010000001.1"/>
</dbReference>
<dbReference type="Proteomes" id="UP000536685">
    <property type="component" value="Unassembled WGS sequence"/>
</dbReference>
<evidence type="ECO:0000313" key="2">
    <source>
        <dbReference type="Proteomes" id="UP000536685"/>
    </source>
</evidence>
<keyword evidence="2" id="KW-1185">Reference proteome</keyword>
<dbReference type="AlphaFoldDB" id="A0A841AEG6"/>
<organism evidence="1 2">
    <name type="scientific">Conyzicola lurida</name>
    <dbReference type="NCBI Taxonomy" id="1172621"/>
    <lineage>
        <taxon>Bacteria</taxon>
        <taxon>Bacillati</taxon>
        <taxon>Actinomycetota</taxon>
        <taxon>Actinomycetes</taxon>
        <taxon>Micrococcales</taxon>
        <taxon>Microbacteriaceae</taxon>
        <taxon>Conyzicola</taxon>
    </lineage>
</organism>
<dbReference type="EMBL" id="JACHMJ010000001">
    <property type="protein sequence ID" value="MBB5842130.1"/>
    <property type="molecule type" value="Genomic_DNA"/>
</dbReference>
<evidence type="ECO:0000313" key="1">
    <source>
        <dbReference type="EMBL" id="MBB5842130.1"/>
    </source>
</evidence>
<accession>A0A841AEG6</accession>
<gene>
    <name evidence="1" type="ORF">HD599_000453</name>
</gene>
<name>A0A841AEG6_9MICO</name>
<comment type="caution">
    <text evidence="1">The sequence shown here is derived from an EMBL/GenBank/DDBJ whole genome shotgun (WGS) entry which is preliminary data.</text>
</comment>
<reference evidence="1 2" key="1">
    <citation type="submission" date="2020-08" db="EMBL/GenBank/DDBJ databases">
        <title>Sequencing the genomes of 1000 actinobacteria strains.</title>
        <authorList>
            <person name="Klenk H.-P."/>
        </authorList>
    </citation>
    <scope>NUCLEOTIDE SEQUENCE [LARGE SCALE GENOMIC DNA]</scope>
    <source>
        <strain evidence="1 2">DSM 105784</strain>
    </source>
</reference>
<proteinExistence type="predicted"/>